<evidence type="ECO:0000313" key="5">
    <source>
        <dbReference type="Proteomes" id="UP001257909"/>
    </source>
</evidence>
<evidence type="ECO:0000259" key="3">
    <source>
        <dbReference type="Pfam" id="PF05433"/>
    </source>
</evidence>
<protein>
    <submittedName>
        <fullName evidence="4">Uncharacterized protein YcfJ</fullName>
    </submittedName>
</protein>
<dbReference type="Pfam" id="PF05433">
    <property type="entry name" value="Rick_17kDa_Anti"/>
    <property type="match status" value="1"/>
</dbReference>
<gene>
    <name evidence="4" type="ORF">J2W69_002763</name>
</gene>
<dbReference type="InterPro" id="IPR051407">
    <property type="entry name" value="Bact_OM_lipoprot/Surf_antigen"/>
</dbReference>
<dbReference type="PANTHER" id="PTHR35603">
    <property type="match status" value="1"/>
</dbReference>
<proteinExistence type="predicted"/>
<keyword evidence="2" id="KW-0472">Membrane</keyword>
<dbReference type="InterPro" id="IPR008816">
    <property type="entry name" value="Gly_zipper_2TM_dom"/>
</dbReference>
<evidence type="ECO:0000256" key="2">
    <source>
        <dbReference type="ARBA" id="ARBA00023136"/>
    </source>
</evidence>
<dbReference type="NCBIfam" id="NF008437">
    <property type="entry name" value="PRK11280.1"/>
    <property type="match status" value="1"/>
</dbReference>
<dbReference type="EMBL" id="JAVDWR010000009">
    <property type="protein sequence ID" value="MDR7121806.1"/>
    <property type="molecule type" value="Genomic_DNA"/>
</dbReference>
<comment type="subcellular location">
    <subcellularLocation>
        <location evidence="1">Membrane</location>
    </subcellularLocation>
</comment>
<keyword evidence="5" id="KW-1185">Reference proteome</keyword>
<feature type="domain" description="Glycine zipper 2TM" evidence="3">
    <location>
        <begin position="73"/>
        <end position="114"/>
    </location>
</feature>
<comment type="caution">
    <text evidence="4">The sequence shown here is derived from an EMBL/GenBank/DDBJ whole genome shotgun (WGS) entry which is preliminary data.</text>
</comment>
<accession>A0ABU1W1F6</accession>
<dbReference type="PANTHER" id="PTHR35603:SF2">
    <property type="entry name" value="OUTER MEMBRANE LIPOPROTEIN"/>
    <property type="match status" value="1"/>
</dbReference>
<organism evidence="4 5">
    <name type="scientific">Rheinheimera soli</name>
    <dbReference type="NCBI Taxonomy" id="443616"/>
    <lineage>
        <taxon>Bacteria</taxon>
        <taxon>Pseudomonadati</taxon>
        <taxon>Pseudomonadota</taxon>
        <taxon>Gammaproteobacteria</taxon>
        <taxon>Chromatiales</taxon>
        <taxon>Chromatiaceae</taxon>
        <taxon>Rheinheimera</taxon>
    </lineage>
</organism>
<evidence type="ECO:0000313" key="4">
    <source>
        <dbReference type="EMBL" id="MDR7121806.1"/>
    </source>
</evidence>
<evidence type="ECO:0000256" key="1">
    <source>
        <dbReference type="ARBA" id="ARBA00004370"/>
    </source>
</evidence>
<name>A0ABU1W1F6_9GAMM</name>
<dbReference type="RefSeq" id="WP_310279433.1">
    <property type="nucleotide sequence ID" value="NZ_JAVDWR010000009.1"/>
</dbReference>
<reference evidence="4 5" key="1">
    <citation type="submission" date="2023-07" db="EMBL/GenBank/DDBJ databases">
        <title>Sorghum-associated microbial communities from plants grown in Nebraska, USA.</title>
        <authorList>
            <person name="Schachtman D."/>
        </authorList>
    </citation>
    <scope>NUCLEOTIDE SEQUENCE [LARGE SCALE GENOMIC DNA]</scope>
    <source>
        <strain evidence="4 5">4138</strain>
    </source>
</reference>
<dbReference type="Proteomes" id="UP001257909">
    <property type="component" value="Unassembled WGS sequence"/>
</dbReference>
<sequence>MMNKSLIAGLVVGGIAVTALGSMAGYSYLDKKPDYAEVVASKAVYESYNVPVEQCTDQIVQQKAAVQDQHQIAGTVLGAVVGGVLGNQVGGGSGKKIATVAGAAAGGYAGKQVQNDMQNKDVESTTRRVCKTVQKKEQRIVGYDVTYLLEGKVHKTRLDHEPAERLPVKDGKLLTASAN</sequence>